<dbReference type="EMBL" id="LNZH02000052">
    <property type="protein sequence ID" value="OCB91885.1"/>
    <property type="molecule type" value="Genomic_DNA"/>
</dbReference>
<feature type="region of interest" description="Disordered" evidence="4">
    <location>
        <begin position="1636"/>
        <end position="1659"/>
    </location>
</feature>
<dbReference type="InterPro" id="IPR056748">
    <property type="entry name" value="VPS13-like_C"/>
</dbReference>
<evidence type="ECO:0000259" key="7">
    <source>
        <dbReference type="Pfam" id="PF25036"/>
    </source>
</evidence>
<evidence type="ECO:0000256" key="4">
    <source>
        <dbReference type="SAM" id="MobiDB-lite"/>
    </source>
</evidence>
<feature type="compositionally biased region" description="Polar residues" evidence="4">
    <location>
        <begin position="1464"/>
        <end position="1490"/>
    </location>
</feature>
<feature type="compositionally biased region" description="Polar residues" evidence="4">
    <location>
        <begin position="386"/>
        <end position="401"/>
    </location>
</feature>
<dbReference type="Pfam" id="PF25037">
    <property type="entry name" value="VPS13_C"/>
    <property type="match status" value="1"/>
</dbReference>
<dbReference type="InterPro" id="IPR026847">
    <property type="entry name" value="VPS13"/>
</dbReference>
<name>A0A9Q5I558_SANBA</name>
<dbReference type="PANTHER" id="PTHR16166">
    <property type="entry name" value="VACUOLAR PROTEIN SORTING-ASSOCIATED PROTEIN VPS13"/>
    <property type="match status" value="1"/>
</dbReference>
<feature type="domain" description="Vacuolar protein sorting-associated protein 13 VPS13 adaptor binding" evidence="7">
    <location>
        <begin position="1966"/>
        <end position="2362"/>
    </location>
</feature>
<feature type="domain" description="Intermembrane lipid transfer protein VPS13-like C-terminal" evidence="8">
    <location>
        <begin position="2882"/>
        <end position="2988"/>
    </location>
</feature>
<feature type="compositionally biased region" description="Polar residues" evidence="4">
    <location>
        <begin position="1643"/>
        <end position="1659"/>
    </location>
</feature>
<feature type="region of interest" description="Disordered" evidence="4">
    <location>
        <begin position="964"/>
        <end position="990"/>
    </location>
</feature>
<dbReference type="InterPro" id="IPR026854">
    <property type="entry name" value="VPS13_N"/>
</dbReference>
<dbReference type="GO" id="GO:0006869">
    <property type="term" value="P:lipid transport"/>
    <property type="evidence" value="ECO:0007669"/>
    <property type="project" value="UniProtKB-KW"/>
</dbReference>
<feature type="domain" description="Vacuolar protein sorting-associated protein 13 VPS13 adaptor binding" evidence="7">
    <location>
        <begin position="1841"/>
        <end position="1965"/>
    </location>
</feature>
<dbReference type="PANTHER" id="PTHR16166:SF93">
    <property type="entry name" value="INTERMEMBRANE LIPID TRANSFER PROTEIN VPS13"/>
    <property type="match status" value="1"/>
</dbReference>
<feature type="region of interest" description="Disordered" evidence="4">
    <location>
        <begin position="374"/>
        <end position="410"/>
    </location>
</feature>
<dbReference type="GO" id="GO:0045324">
    <property type="term" value="P:late endosome to vacuole transport"/>
    <property type="evidence" value="ECO:0007669"/>
    <property type="project" value="TreeGrafter"/>
</dbReference>
<evidence type="ECO:0000259" key="6">
    <source>
        <dbReference type="Pfam" id="PF25033"/>
    </source>
</evidence>
<feature type="region of interest" description="Disordered" evidence="4">
    <location>
        <begin position="1462"/>
        <end position="1490"/>
    </location>
</feature>
<dbReference type="InterPro" id="IPR056747">
    <property type="entry name" value="VPS13-like_M"/>
</dbReference>
<feature type="compositionally biased region" description="Polar residues" evidence="4">
    <location>
        <begin position="964"/>
        <end position="973"/>
    </location>
</feature>
<reference evidence="9" key="1">
    <citation type="submission" date="2016-06" db="EMBL/GenBank/DDBJ databases">
        <title>Draft Genome sequence of the fungus Inonotus baumii.</title>
        <authorList>
            <person name="Zhu H."/>
            <person name="Lin W."/>
        </authorList>
    </citation>
    <scope>NUCLEOTIDE SEQUENCE</scope>
    <source>
        <strain evidence="9">821</strain>
    </source>
</reference>
<keyword evidence="2" id="KW-0813">Transport</keyword>
<dbReference type="GO" id="GO:0006623">
    <property type="term" value="P:protein targeting to vacuole"/>
    <property type="evidence" value="ECO:0007669"/>
    <property type="project" value="TreeGrafter"/>
</dbReference>
<dbReference type="Pfam" id="PF25033">
    <property type="entry name" value="VPS13_M"/>
    <property type="match status" value="1"/>
</dbReference>
<accession>A0A9Q5I558</accession>
<protein>
    <submittedName>
        <fullName evidence="9">Vacuolar protein sorting-associated protein vps13</fullName>
    </submittedName>
</protein>
<evidence type="ECO:0000259" key="5">
    <source>
        <dbReference type="Pfam" id="PF12624"/>
    </source>
</evidence>
<feature type="domain" description="Chorein N-terminal" evidence="5">
    <location>
        <begin position="2"/>
        <end position="956"/>
    </location>
</feature>
<dbReference type="InterPro" id="IPR009543">
    <property type="entry name" value="VPS13_VAB"/>
</dbReference>
<evidence type="ECO:0000259" key="8">
    <source>
        <dbReference type="Pfam" id="PF25037"/>
    </source>
</evidence>
<comment type="caution">
    <text evidence="9">The sequence shown here is derived from an EMBL/GenBank/DDBJ whole genome shotgun (WGS) entry which is preliminary data.</text>
</comment>
<sequence length="3014" mass="337334">MKGNIDLRDLRLKKSVLDKLDLPFGVVEGRIGRFMLSINWAKKETPVTIEIEDVQVLIAASSATEYSRGDEETREQQLKMERLERVEAMRMGEVTDSATASSSFFDSFVARIVNNVQIRITNIHLRYEDKQTVPSHPFAVGITLASLSAVSVDENWMPKYLDASEQSIHKLLSLDSLAVYFNTDSQSIAGLPYEESKKLFRELISSEAHPVDHHFILKPVSGEGRNILNKRWGKNGLPHYDVQLLFNELGFILDIFQYRNVISLADEYQIFARQHKYRRYRPAESEFEQNKPKALWKFALTAIHEEVHDKNSRWTWDHFRTRRDERHHYVELFKQKELANKSEEIINDLAALERKLPYNDIRFYRSIARSQLKKDKSAKNLEQNKNKQQSWTSWLWGSTAESPPRPLDQMTEEEKKGLNEFLDYDERAELAEAFDPSRETISARIKMHLKQGSLRLKQGPLDGSGDVVSLVFDSFNMNGTQRRDNFDASISLGNFRVFDGTTSNEAYRQIVHVKESEDGFSVSRSTEPGRDTDENAFFYMKYEYKPLDERADNGLTVKLRSMEILYQRGYVEAVIEFFRPPESQLQSVEALLNVAGETLEGFQRETRAGLEYALETHKTVDLHLDMHAPIIIIPESSTAERSNHLVIDAGRVLVESALANKETIREIERKRNTKYTDDDYRRLESMMYDNYSVKLIAAQFVIGNSLEACRHALQSEEPDPKLHILERVNIDLMAQNSIVPSARSLSRFKLSGRLPNLHVNFSDSKYKTLVRLIDVALPRFGDDSENKRASQPTTKTKPAFQTSVNLFGSEQGEYIVDDVSVKEASEDEAESSNKMLSDVRQHQFEFSFRVDSLQATMSRTAADGTERALGNLVLDHFLLNFAMAKFEMKVDINLRQAIKSDSSMGANLMNIAYRRAQEASPDFLSVYDGYNQSVDINLTTFVLRSMPEHVLSLHEFIMTTFVPNNDGTASQQKEGPISPESPIDQPSDRVSSDRIRVRSRLASFQGQIPAFLHRVSAQSQFTTVLLLDNAATLANLSLSTANVDVDLGEDGMVVVARLGKLQLTDESPLEAKSSDFKHLLSIEGDEFAELRYKSFTPVQSLQKGINSSVDLTTGSLKLHFLEAPLNSIYLFLLKFARLKGLYDAAAEVAVQQAAKVERMAFQLNVRSPIIIFPVDPSRLDDVFTLKLGELEAHNKYEGSAQFVIGSLSGIQLASLFCIAGKSELKIIDDVNISTEIVQSQLADTQSQAEIPEFKVKVDVSDVRLQLTELQYCRVVALSRSIPAVFAGSTPVDAATSQALVKPQLPRSDAQTDLLPELSPRLPSSGKLTVKKLDLVLSMRVVKLHLYGPGALSEDNLSDHGIAKFALSGTTMTSDVLLSGALQCQLWIKSFTMSNTKPGPSKFREIIPAADHGRDQFHCLFTSSEGPEASSQIVATLDSPHIIFSVEPIFALSNFFSSAFDPAKNPTSSTPSTNEALGQTAKPSASHEGLSSPTMSFRFDLYDAMVSILEDDQKNDAQAIRLSLARLSLSKQNATVFDMHKLGMSLARMNKQTDAVRFLDDVDIKLASESRSEWNRLFTGVNVAAEQELVLRVSYRDILLIQTIVNRATTLFSGSDTKESQVAKQAAFDNAASVVASRTKNDGRSSNTLTGQSQSGSKSNMGAKVIVTTEELELALRGFRLVLIGDLHEAPVLQLATKPFSHQMKVSRIQIQARTTIPLSISYWNLKNSHWEPFIDPWNFTVTMQRITSSGGISVNMASPELLDFNISSTFVELALATINVWNKEGDRVLKRARGSYAPYRISNKTGAPIFIWTDSNDVANNSSLAAVRIDQGSIIDWRFDDWKKMREDSIASGTNSIGIKFDAKPWEQLRSVPVDREGMYIYSLRPRTKSGYSKLMCEIVIKDNVKIVTLRSTYKVENQTFYPLEITLVDDTGHPVYPIEKIVPGDDFFLPIEAVSQNRLRIQPDELENLLPFDVQYKIYDKDTNHNWNSFLRKGGNTPIHSVELNHLVLLSVTVLDTVYKASDFTIINADKRFEFGQEDQVSLPDPQGRRLNLMLNYVKFPDAGGAFKVQMYSPFIVVNKTGLPFFVKCVRSAGMYKEVSGALSIDELTTSSPFLLSHVNKKGNDFVFKVGDSNWSQVIRFDAPSAETAMVIPHTSQKSEIHVGLSWSEGSGKYKLTKVIELSPRFFIYNKLAQAIRFREVAAPPSGSELNSGERAPLHFMRIDDRRLLRVAYPGLNAQWYCATEHFTCLKKRDVIVWSFRSAPVDMEAIGTVHVRMYPPGSTSGQDAHLIDMNVILEKATIFVVLTGHHGPWPFVIENRSGYDISVGQVDEAHERPESDHVYKVRAGSHLPYAWDFPAMEKKKLYLSCNKRARKIDIMEIGVLPPLRHNSGAIALDVRAEGPSQLLTITDYREETSVYKPRRHNTGESIARSDSMASTLEFEAVQVEVPPTLSITLDLRGLGVSVMKKHLIEVVYLSAQDLKLEYHNSPVAQSANLSLGTLQIDNQLHDAFFPILLQPTPISKQERGLAALPTVQASVIILNDSAHGVLFIKYCSILMQALTIQIEEAFLNAMVDFLNDVNWQPESENVLIRDADKIPEPSPPEPGQDVYFEVLELQPIILSISFVRNTAASDDNPTAMTSADPLTFALNVLTMMLANAEGIELHLNALGITDVRLTLPEIQSRIIYHYRQEVLRQIYRVLGAADFLGNPVGLFTNVSSGVADIFYEPWHGVVQHGGGELGIGIAKGAASFVKKTIFGLSNSVTKITSSIGKGLSAATLDADFQARRRLTQRRNKPRHALIGVASGAEALATSVASGVEGVLMKPLEGADAEGALGFFKGVGKGFMGAVTKPVVGVFDLAANVSIRNTTTVFDAPQRDRVRKPRHVFMEGVLEPYSPRKAVGQAWMRDIQDGVYRKDYYIAHIDLLGTDTIVLLTNVRVISFSSRGLRLHWEMPLTGIAGVQGEQTGIRFVSKNGRDYDRFVVIQDAGSREWFFEQVKAVVLSFNARRRLER</sequence>
<dbReference type="GO" id="GO:0007005">
    <property type="term" value="P:mitochondrion organization"/>
    <property type="evidence" value="ECO:0007669"/>
    <property type="project" value="TreeGrafter"/>
</dbReference>
<dbReference type="Proteomes" id="UP000757232">
    <property type="component" value="Unassembled WGS sequence"/>
</dbReference>
<evidence type="ECO:0000313" key="10">
    <source>
        <dbReference type="Proteomes" id="UP000757232"/>
    </source>
</evidence>
<evidence type="ECO:0000256" key="3">
    <source>
        <dbReference type="ARBA" id="ARBA00023055"/>
    </source>
</evidence>
<keyword evidence="10" id="KW-1185">Reference proteome</keyword>
<organism evidence="9 10">
    <name type="scientific">Sanghuangporus baumii</name>
    <name type="common">Phellinus baumii</name>
    <dbReference type="NCBI Taxonomy" id="108892"/>
    <lineage>
        <taxon>Eukaryota</taxon>
        <taxon>Fungi</taxon>
        <taxon>Dikarya</taxon>
        <taxon>Basidiomycota</taxon>
        <taxon>Agaricomycotina</taxon>
        <taxon>Agaricomycetes</taxon>
        <taxon>Hymenochaetales</taxon>
        <taxon>Hymenochaetaceae</taxon>
        <taxon>Sanghuangporus</taxon>
    </lineage>
</organism>
<feature type="domain" description="VPS13-like middle region" evidence="6">
    <location>
        <begin position="1098"/>
        <end position="1781"/>
    </location>
</feature>
<evidence type="ECO:0000256" key="1">
    <source>
        <dbReference type="ARBA" id="ARBA00006545"/>
    </source>
</evidence>
<dbReference type="Pfam" id="PF12624">
    <property type="entry name" value="VPS13_N"/>
    <property type="match status" value="1"/>
</dbReference>
<proteinExistence type="inferred from homology"/>
<dbReference type="GO" id="GO:0045053">
    <property type="term" value="P:protein retention in Golgi apparatus"/>
    <property type="evidence" value="ECO:0007669"/>
    <property type="project" value="TreeGrafter"/>
</dbReference>
<evidence type="ECO:0000256" key="2">
    <source>
        <dbReference type="ARBA" id="ARBA00022448"/>
    </source>
</evidence>
<dbReference type="OrthoDB" id="428159at2759"/>
<dbReference type="Pfam" id="PF25036">
    <property type="entry name" value="VPS13_VAB"/>
    <property type="match status" value="2"/>
</dbReference>
<evidence type="ECO:0000313" key="9">
    <source>
        <dbReference type="EMBL" id="OCB91885.1"/>
    </source>
</evidence>
<keyword evidence="3" id="KW-0445">Lipid transport</keyword>
<gene>
    <name evidence="9" type="ORF">A7U60_g820</name>
</gene>
<comment type="similarity">
    <text evidence="1">Belongs to the VPS13 family.</text>
</comment>
<feature type="compositionally biased region" description="Basic and acidic residues" evidence="4">
    <location>
        <begin position="374"/>
        <end position="385"/>
    </location>
</feature>